<evidence type="ECO:0000256" key="4">
    <source>
        <dbReference type="PIRSR" id="PIRSR004846-1"/>
    </source>
</evidence>
<dbReference type="eggNOG" id="COG0725">
    <property type="taxonomic scope" value="Bacteria"/>
</dbReference>
<evidence type="ECO:0000256" key="5">
    <source>
        <dbReference type="SAM" id="SignalP"/>
    </source>
</evidence>
<evidence type="ECO:0000313" key="6">
    <source>
        <dbReference type="EMBL" id="KFX70450.1"/>
    </source>
</evidence>
<dbReference type="GO" id="GO:0015689">
    <property type="term" value="P:molybdate ion transport"/>
    <property type="evidence" value="ECO:0007669"/>
    <property type="project" value="InterPro"/>
</dbReference>
<keyword evidence="7" id="KW-1185">Reference proteome</keyword>
<dbReference type="AlphaFoldDB" id="A0A0A1YKP0"/>
<dbReference type="NCBIfam" id="TIGR01256">
    <property type="entry name" value="modA"/>
    <property type="match status" value="1"/>
</dbReference>
<evidence type="ECO:0000256" key="3">
    <source>
        <dbReference type="ARBA" id="ARBA00022729"/>
    </source>
</evidence>
<gene>
    <name evidence="6" type="ORF">TMS3_0100460</name>
</gene>
<keyword evidence="2 4" id="KW-0479">Metal-binding</keyword>
<evidence type="ECO:0000313" key="7">
    <source>
        <dbReference type="Proteomes" id="UP000030063"/>
    </source>
</evidence>
<feature type="binding site" evidence="4">
    <location>
        <position position="59"/>
    </location>
    <ligand>
        <name>molybdate</name>
        <dbReference type="ChEBI" id="CHEBI:36264"/>
    </ligand>
</feature>
<comment type="similarity">
    <text evidence="1">Belongs to the bacterial solute-binding protein ModA family.</text>
</comment>
<dbReference type="SUPFAM" id="SSF53850">
    <property type="entry name" value="Periplasmic binding protein-like II"/>
    <property type="match status" value="1"/>
</dbReference>
<dbReference type="OrthoDB" id="9785015at2"/>
<dbReference type="InterPro" id="IPR005950">
    <property type="entry name" value="ModA"/>
</dbReference>
<keyword evidence="3 5" id="KW-0732">Signal</keyword>
<protein>
    <recommendedName>
        <fullName evidence="8">Molybdate ABC transporter substrate-binding protein</fullName>
    </recommendedName>
</protein>
<dbReference type="InterPro" id="IPR044084">
    <property type="entry name" value="AvModA-like_subst-bd"/>
</dbReference>
<name>A0A0A1YKP0_9PSED</name>
<dbReference type="Proteomes" id="UP000030063">
    <property type="component" value="Unassembled WGS sequence"/>
</dbReference>
<dbReference type="CDD" id="cd13539">
    <property type="entry name" value="PBP2_AvModA"/>
    <property type="match status" value="1"/>
</dbReference>
<dbReference type="Pfam" id="PF13531">
    <property type="entry name" value="SBP_bac_11"/>
    <property type="match status" value="1"/>
</dbReference>
<sequence>MYKTLLPCVLAGLLTAQQVQAAETLRIAVAANLLPVMERIAADYQQQTGAKLQIAGGSSGAFFEQIQRGAPFDLFYSADAERPDKLAANGHGTTAITYACGRLALWTPRQPASLDNLPAGKVAIAQPQTAPYGTAALQALERSGQLATIKPRLVYGQDIGQTFQFVLSGNAPSGLVALSQLTAANTPSVQYQRVDASLYDPLVQKRLILAKDARRDAAERFAAFFDAQQATLQTAGYALPGEAGCAAD</sequence>
<dbReference type="InterPro" id="IPR050682">
    <property type="entry name" value="ModA/WtpA"/>
</dbReference>
<dbReference type="STRING" id="1395571.TMS3_0100460"/>
<feature type="chain" id="PRO_5001995885" description="Molybdate ABC transporter substrate-binding protein" evidence="5">
    <location>
        <begin position="22"/>
        <end position="248"/>
    </location>
</feature>
<proteinExistence type="inferred from homology"/>
<evidence type="ECO:0008006" key="8">
    <source>
        <dbReference type="Google" id="ProtNLM"/>
    </source>
</evidence>
<dbReference type="EMBL" id="AWSQ01000001">
    <property type="protein sequence ID" value="KFX70450.1"/>
    <property type="molecule type" value="Genomic_DNA"/>
</dbReference>
<keyword evidence="4" id="KW-0500">Molybdenum</keyword>
<dbReference type="PIRSF" id="PIRSF004846">
    <property type="entry name" value="ModA"/>
    <property type="match status" value="1"/>
</dbReference>
<comment type="caution">
    <text evidence="6">The sequence shown here is derived from an EMBL/GenBank/DDBJ whole genome shotgun (WGS) entry which is preliminary data.</text>
</comment>
<evidence type="ECO:0000256" key="1">
    <source>
        <dbReference type="ARBA" id="ARBA00009175"/>
    </source>
</evidence>
<dbReference type="GO" id="GO:0046872">
    <property type="term" value="F:metal ion binding"/>
    <property type="evidence" value="ECO:0007669"/>
    <property type="project" value="UniProtKB-KW"/>
</dbReference>
<evidence type="ECO:0000256" key="2">
    <source>
        <dbReference type="ARBA" id="ARBA00022723"/>
    </source>
</evidence>
<dbReference type="GO" id="GO:0030973">
    <property type="term" value="F:molybdate ion binding"/>
    <property type="evidence" value="ECO:0007669"/>
    <property type="project" value="InterPro"/>
</dbReference>
<organism evidence="6 7">
    <name type="scientific">Pseudomonas taeanensis MS-3</name>
    <dbReference type="NCBI Taxonomy" id="1395571"/>
    <lineage>
        <taxon>Bacteria</taxon>
        <taxon>Pseudomonadati</taxon>
        <taxon>Pseudomonadota</taxon>
        <taxon>Gammaproteobacteria</taxon>
        <taxon>Pseudomonadales</taxon>
        <taxon>Pseudomonadaceae</taxon>
        <taxon>Pseudomonas</taxon>
    </lineage>
</organism>
<reference evidence="6 7" key="1">
    <citation type="journal article" date="2014" name="Genome Announc.">
        <title>Draft Genome Sequence of Petroleum Oil-Degrading Marine Bacterium Pseudomonas taeanensis Strain MS-3, Isolated from a Crude Oil-Contaminated Seashore.</title>
        <authorList>
            <person name="Lee S.Y."/>
            <person name="Kim S.H."/>
            <person name="Lee D.G."/>
            <person name="Shin S."/>
            <person name="Yun S.H."/>
            <person name="Choi C.W."/>
            <person name="Chung Y.H."/>
            <person name="Choi J.S."/>
            <person name="Kahng H.Y."/>
            <person name="Kim S.I."/>
        </authorList>
    </citation>
    <scope>NUCLEOTIDE SEQUENCE [LARGE SCALE GENOMIC DNA]</scope>
    <source>
        <strain evidence="6 7">MS-3</strain>
    </source>
</reference>
<dbReference type="RefSeq" id="WP_029866024.1">
    <property type="nucleotide sequence ID" value="NZ_AWSQ01000001.1"/>
</dbReference>
<feature type="binding site" evidence="4">
    <location>
        <position position="159"/>
    </location>
    <ligand>
        <name>molybdate</name>
        <dbReference type="ChEBI" id="CHEBI:36264"/>
    </ligand>
</feature>
<dbReference type="PANTHER" id="PTHR30632:SF14">
    <property type="entry name" value="TUNGSTATE_MOLYBDATE_CHROMATE-BINDING PROTEIN MODA"/>
    <property type="match status" value="1"/>
</dbReference>
<accession>A0A0A1YKP0</accession>
<dbReference type="PANTHER" id="PTHR30632">
    <property type="entry name" value="MOLYBDATE-BINDING PERIPLASMIC PROTEIN"/>
    <property type="match status" value="1"/>
</dbReference>
<dbReference type="Gene3D" id="3.40.190.10">
    <property type="entry name" value="Periplasmic binding protein-like II"/>
    <property type="match status" value="2"/>
</dbReference>
<feature type="signal peptide" evidence="5">
    <location>
        <begin position="1"/>
        <end position="21"/>
    </location>
</feature>